<dbReference type="GO" id="GO:0008168">
    <property type="term" value="F:methyltransferase activity"/>
    <property type="evidence" value="ECO:0007669"/>
    <property type="project" value="InterPro"/>
</dbReference>
<sequence>MLQLNCRKCKELPITFSRSRNLPSPVNVEGSTIIPVSKVKLLGVTINSTLTWNDHIEEIVKKASRKQYFLVQLKRAKVPAREIVAYYCACIRSAIDYACPVFHYSLPKYLQEDLERIQKRALACIYPGRRYEDALSLAGLASIHDHHESLSKSLFRSIVSDSKNKLHALLPQRNNNAKYYFRKRRTFNIPTAKTKRYAQSFIMHSSKLYDDI</sequence>
<accession>A0A7D9KC12</accession>
<dbReference type="AlphaFoldDB" id="A0A7D9KC12"/>
<dbReference type="InterPro" id="IPR015095">
    <property type="entry name" value="AlkB_hom8_N"/>
</dbReference>
<keyword evidence="1" id="KW-0808">Transferase</keyword>
<dbReference type="EMBL" id="CACRXK020032192">
    <property type="protein sequence ID" value="CAB4043366.1"/>
    <property type="molecule type" value="Genomic_DNA"/>
</dbReference>
<dbReference type="PANTHER" id="PTHR33332">
    <property type="entry name" value="REVERSE TRANSCRIPTASE DOMAIN-CONTAINING PROTEIN"/>
    <property type="match status" value="1"/>
</dbReference>
<keyword evidence="2" id="KW-1185">Reference proteome</keyword>
<name>A0A7D9KC12_PARCT</name>
<gene>
    <name evidence="1" type="ORF">PACLA_8A012236</name>
</gene>
<proteinExistence type="predicted"/>
<keyword evidence="1" id="KW-0548">Nucleotidyltransferase</keyword>
<dbReference type="OrthoDB" id="5987559at2759"/>
<dbReference type="GO" id="GO:0003964">
    <property type="term" value="F:RNA-directed DNA polymerase activity"/>
    <property type="evidence" value="ECO:0007669"/>
    <property type="project" value="UniProtKB-KW"/>
</dbReference>
<dbReference type="GO" id="GO:0016706">
    <property type="term" value="F:2-oxoglutarate-dependent dioxygenase activity"/>
    <property type="evidence" value="ECO:0007669"/>
    <property type="project" value="InterPro"/>
</dbReference>
<dbReference type="Proteomes" id="UP001152795">
    <property type="component" value="Unassembled WGS sequence"/>
</dbReference>
<evidence type="ECO:0000313" key="2">
    <source>
        <dbReference type="Proteomes" id="UP001152795"/>
    </source>
</evidence>
<dbReference type="Pfam" id="PF09004">
    <property type="entry name" value="ALKBH8_N"/>
    <property type="match status" value="1"/>
</dbReference>
<keyword evidence="1" id="KW-0695">RNA-directed DNA polymerase</keyword>
<protein>
    <submittedName>
        <fullName evidence="1">RNA-directed DNA polymerase from transposon BS</fullName>
    </submittedName>
</protein>
<organism evidence="1 2">
    <name type="scientific">Paramuricea clavata</name>
    <name type="common">Red gorgonian</name>
    <name type="synonym">Violescent sea-whip</name>
    <dbReference type="NCBI Taxonomy" id="317549"/>
    <lineage>
        <taxon>Eukaryota</taxon>
        <taxon>Metazoa</taxon>
        <taxon>Cnidaria</taxon>
        <taxon>Anthozoa</taxon>
        <taxon>Octocorallia</taxon>
        <taxon>Malacalcyonacea</taxon>
        <taxon>Plexauridae</taxon>
        <taxon>Paramuricea</taxon>
    </lineage>
</organism>
<comment type="caution">
    <text evidence="1">The sequence shown here is derived from an EMBL/GenBank/DDBJ whole genome shotgun (WGS) entry which is preliminary data.</text>
</comment>
<evidence type="ECO:0000313" key="1">
    <source>
        <dbReference type="EMBL" id="CAB4043366.1"/>
    </source>
</evidence>
<reference evidence="1" key="1">
    <citation type="submission" date="2020-04" db="EMBL/GenBank/DDBJ databases">
        <authorList>
            <person name="Alioto T."/>
            <person name="Alioto T."/>
            <person name="Gomez Garrido J."/>
        </authorList>
    </citation>
    <scope>NUCLEOTIDE SEQUENCE</scope>
    <source>
        <strain evidence="1">A484AB</strain>
    </source>
</reference>